<keyword evidence="3" id="KW-1185">Reference proteome</keyword>
<dbReference type="EMBL" id="FWWU01000009">
    <property type="protein sequence ID" value="SMB89176.1"/>
    <property type="molecule type" value="Genomic_DNA"/>
</dbReference>
<accession>A0A1W1V7C9</accession>
<dbReference type="RefSeq" id="WP_139806801.1">
    <property type="nucleotide sequence ID" value="NZ_FWWU01000009.1"/>
</dbReference>
<feature type="region of interest" description="Disordered" evidence="1">
    <location>
        <begin position="1"/>
        <end position="27"/>
    </location>
</feature>
<dbReference type="Proteomes" id="UP000192582">
    <property type="component" value="Unassembled WGS sequence"/>
</dbReference>
<dbReference type="OrthoDB" id="73204at2"/>
<evidence type="ECO:0000313" key="2">
    <source>
        <dbReference type="EMBL" id="SMB89176.1"/>
    </source>
</evidence>
<evidence type="ECO:0000256" key="1">
    <source>
        <dbReference type="SAM" id="MobiDB-lite"/>
    </source>
</evidence>
<gene>
    <name evidence="2" type="ORF">SAMN00790413_00294</name>
</gene>
<name>A0A1W1V7C9_9DEIO</name>
<protein>
    <submittedName>
        <fullName evidence="2">Uncharacterized protein</fullName>
    </submittedName>
</protein>
<dbReference type="AlphaFoldDB" id="A0A1W1V7C9"/>
<feature type="compositionally biased region" description="Basic and acidic residues" evidence="1">
    <location>
        <begin position="18"/>
        <end position="27"/>
    </location>
</feature>
<feature type="compositionally biased region" description="Polar residues" evidence="1">
    <location>
        <begin position="1"/>
        <end position="10"/>
    </location>
</feature>
<reference evidence="2 3" key="1">
    <citation type="submission" date="2017-04" db="EMBL/GenBank/DDBJ databases">
        <authorList>
            <person name="Afonso C.L."/>
            <person name="Miller P.J."/>
            <person name="Scott M.A."/>
            <person name="Spackman E."/>
            <person name="Goraichik I."/>
            <person name="Dimitrov K.M."/>
            <person name="Suarez D.L."/>
            <person name="Swayne D.E."/>
        </authorList>
    </citation>
    <scope>NUCLEOTIDE SEQUENCE [LARGE SCALE GENOMIC DNA]</scope>
    <source>
        <strain evidence="2 3">KR-140</strain>
    </source>
</reference>
<organism evidence="2 3">
    <name type="scientific">Deinococcus hopiensis KR-140</name>
    <dbReference type="NCBI Taxonomy" id="695939"/>
    <lineage>
        <taxon>Bacteria</taxon>
        <taxon>Thermotogati</taxon>
        <taxon>Deinococcota</taxon>
        <taxon>Deinococci</taxon>
        <taxon>Deinococcales</taxon>
        <taxon>Deinococcaceae</taxon>
        <taxon>Deinococcus</taxon>
    </lineage>
</organism>
<evidence type="ECO:0000313" key="3">
    <source>
        <dbReference type="Proteomes" id="UP000192582"/>
    </source>
</evidence>
<proteinExistence type="predicted"/>
<sequence length="165" mass="17912">MRTRPTNWRTLRTPDGTRGPREQQREARTYAEAWLQAIRDWDTVTRSDLVLPSHSGGSGSRLRPVGLGMSSNGSMVGFVTYTRVRTPMGDVSASALGSAITAMADIRLDRTRAGTGLASLIDERGGWASPKDRALDYAVAVLTLATRLGDTKAENYLSQLQKSGD</sequence>